<evidence type="ECO:0000313" key="4">
    <source>
        <dbReference type="EMBL" id="KIK77748.1"/>
    </source>
</evidence>
<evidence type="ECO:0000259" key="3">
    <source>
        <dbReference type="PROSITE" id="PS50157"/>
    </source>
</evidence>
<dbReference type="PROSITE" id="PS50157">
    <property type="entry name" value="ZINC_FINGER_C2H2_2"/>
    <property type="match status" value="1"/>
</dbReference>
<reference evidence="5" key="2">
    <citation type="submission" date="2015-01" db="EMBL/GenBank/DDBJ databases">
        <title>Evolutionary Origins and Diversification of the Mycorrhizal Mutualists.</title>
        <authorList>
            <consortium name="DOE Joint Genome Institute"/>
            <consortium name="Mycorrhizal Genomics Consortium"/>
            <person name="Kohler A."/>
            <person name="Kuo A."/>
            <person name="Nagy L.G."/>
            <person name="Floudas D."/>
            <person name="Copeland A."/>
            <person name="Barry K.W."/>
            <person name="Cichocki N."/>
            <person name="Veneault-Fourrey C."/>
            <person name="LaButti K."/>
            <person name="Lindquist E.A."/>
            <person name="Lipzen A."/>
            <person name="Lundell T."/>
            <person name="Morin E."/>
            <person name="Murat C."/>
            <person name="Riley R."/>
            <person name="Ohm R."/>
            <person name="Sun H."/>
            <person name="Tunlid A."/>
            <person name="Henrissat B."/>
            <person name="Grigoriev I.V."/>
            <person name="Hibbett D.S."/>
            <person name="Martin F."/>
        </authorList>
    </citation>
    <scope>NUCLEOTIDE SEQUENCE [LARGE SCALE GENOMIC DNA]</scope>
    <source>
        <strain evidence="5">Ve08.2h10</strain>
    </source>
</reference>
<evidence type="ECO:0000313" key="5">
    <source>
        <dbReference type="Proteomes" id="UP000054538"/>
    </source>
</evidence>
<name>A0A0D0CQU6_9AGAM</name>
<feature type="compositionally biased region" description="Pro residues" evidence="2">
    <location>
        <begin position="55"/>
        <end position="65"/>
    </location>
</feature>
<dbReference type="OrthoDB" id="2710342at2759"/>
<organism evidence="4 5">
    <name type="scientific">Paxillus rubicundulus Ve08.2h10</name>
    <dbReference type="NCBI Taxonomy" id="930991"/>
    <lineage>
        <taxon>Eukaryota</taxon>
        <taxon>Fungi</taxon>
        <taxon>Dikarya</taxon>
        <taxon>Basidiomycota</taxon>
        <taxon>Agaricomycotina</taxon>
        <taxon>Agaricomycetes</taxon>
        <taxon>Agaricomycetidae</taxon>
        <taxon>Boletales</taxon>
        <taxon>Paxilineae</taxon>
        <taxon>Paxillaceae</taxon>
        <taxon>Paxillus</taxon>
    </lineage>
</organism>
<keyword evidence="1" id="KW-0479">Metal-binding</keyword>
<gene>
    <name evidence="4" type="ORF">PAXRUDRAFT_165831</name>
</gene>
<dbReference type="PROSITE" id="PS00028">
    <property type="entry name" value="ZINC_FINGER_C2H2_1"/>
    <property type="match status" value="1"/>
</dbReference>
<dbReference type="GO" id="GO:0008270">
    <property type="term" value="F:zinc ion binding"/>
    <property type="evidence" value="ECO:0007669"/>
    <property type="project" value="UniProtKB-KW"/>
</dbReference>
<feature type="region of interest" description="Disordered" evidence="2">
    <location>
        <begin position="51"/>
        <end position="102"/>
    </location>
</feature>
<dbReference type="Proteomes" id="UP000054538">
    <property type="component" value="Unassembled WGS sequence"/>
</dbReference>
<dbReference type="AlphaFoldDB" id="A0A0D0CQU6"/>
<keyword evidence="1" id="KW-0862">Zinc</keyword>
<evidence type="ECO:0000256" key="2">
    <source>
        <dbReference type="SAM" id="MobiDB-lite"/>
    </source>
</evidence>
<sequence length="133" mass="15133">MQTLTQYFRPPQNQPTRRHVFNVQQYPCTKPHCNHWFRNKSGLTQHLNAVHQVFSPPPPPSPEPVPGVGQPGHEVSSGDQHHFNDPLHNGMHHSSPPPHVEAQFFGPGDKLYRNYHAKMNGTFICNESKSKIC</sequence>
<feature type="domain" description="C2H2-type" evidence="3">
    <location>
        <begin position="26"/>
        <end position="56"/>
    </location>
</feature>
<keyword evidence="1" id="KW-0863">Zinc-finger</keyword>
<feature type="compositionally biased region" description="Low complexity" evidence="2">
    <location>
        <begin position="66"/>
        <end position="75"/>
    </location>
</feature>
<dbReference type="InParanoid" id="A0A0D0CQU6"/>
<dbReference type="InterPro" id="IPR013087">
    <property type="entry name" value="Znf_C2H2_type"/>
</dbReference>
<protein>
    <recommendedName>
        <fullName evidence="3">C2H2-type domain-containing protein</fullName>
    </recommendedName>
</protein>
<evidence type="ECO:0000256" key="1">
    <source>
        <dbReference type="PROSITE-ProRule" id="PRU00042"/>
    </source>
</evidence>
<reference evidence="4 5" key="1">
    <citation type="submission" date="2014-04" db="EMBL/GenBank/DDBJ databases">
        <authorList>
            <consortium name="DOE Joint Genome Institute"/>
            <person name="Kuo A."/>
            <person name="Kohler A."/>
            <person name="Jargeat P."/>
            <person name="Nagy L.G."/>
            <person name="Floudas D."/>
            <person name="Copeland A."/>
            <person name="Barry K.W."/>
            <person name="Cichocki N."/>
            <person name="Veneault-Fourrey C."/>
            <person name="LaButti K."/>
            <person name="Lindquist E.A."/>
            <person name="Lipzen A."/>
            <person name="Lundell T."/>
            <person name="Morin E."/>
            <person name="Murat C."/>
            <person name="Sun H."/>
            <person name="Tunlid A."/>
            <person name="Henrissat B."/>
            <person name="Grigoriev I.V."/>
            <person name="Hibbett D.S."/>
            <person name="Martin F."/>
            <person name="Nordberg H.P."/>
            <person name="Cantor M.N."/>
            <person name="Hua S.X."/>
        </authorList>
    </citation>
    <scope>NUCLEOTIDE SEQUENCE [LARGE SCALE GENOMIC DNA]</scope>
    <source>
        <strain evidence="4 5">Ve08.2h10</strain>
    </source>
</reference>
<dbReference type="HOGENOM" id="CLU_1887152_0_0_1"/>
<keyword evidence="5" id="KW-1185">Reference proteome</keyword>
<proteinExistence type="predicted"/>
<dbReference type="EMBL" id="KN826847">
    <property type="protein sequence ID" value="KIK77748.1"/>
    <property type="molecule type" value="Genomic_DNA"/>
</dbReference>
<accession>A0A0D0CQU6</accession>